<dbReference type="Pfam" id="PF01311">
    <property type="entry name" value="Bac_export_1"/>
    <property type="match status" value="1"/>
</dbReference>
<dbReference type="PANTHER" id="PTHR30065:SF1">
    <property type="entry name" value="SURFACE PRESENTATION OF ANTIGENS PROTEIN SPAR"/>
    <property type="match status" value="1"/>
</dbReference>
<keyword evidence="4 7" id="KW-0812">Transmembrane</keyword>
<organism evidence="8">
    <name type="scientific">uncultured Planctomycetota bacterium</name>
    <dbReference type="NCBI Taxonomy" id="120965"/>
    <lineage>
        <taxon>Bacteria</taxon>
        <taxon>Pseudomonadati</taxon>
        <taxon>Planctomycetota</taxon>
        <taxon>environmental samples</taxon>
    </lineage>
</organism>
<dbReference type="AlphaFoldDB" id="H5SCQ8"/>
<keyword evidence="8" id="KW-0966">Cell projection</keyword>
<dbReference type="InterPro" id="IPR002010">
    <property type="entry name" value="T3SS_IM_R"/>
</dbReference>
<protein>
    <submittedName>
        <fullName evidence="8">Flagellar biosynthesis protein FliR</fullName>
    </submittedName>
</protein>
<evidence type="ECO:0000256" key="3">
    <source>
        <dbReference type="ARBA" id="ARBA00022475"/>
    </source>
</evidence>
<evidence type="ECO:0000256" key="4">
    <source>
        <dbReference type="ARBA" id="ARBA00022692"/>
    </source>
</evidence>
<dbReference type="GO" id="GO:0005886">
    <property type="term" value="C:plasma membrane"/>
    <property type="evidence" value="ECO:0007669"/>
    <property type="project" value="UniProtKB-SubCell"/>
</dbReference>
<accession>H5SCQ8</accession>
<dbReference type="GO" id="GO:0006605">
    <property type="term" value="P:protein targeting"/>
    <property type="evidence" value="ECO:0007669"/>
    <property type="project" value="InterPro"/>
</dbReference>
<feature type="transmembrane region" description="Helical" evidence="7">
    <location>
        <begin position="215"/>
        <end position="238"/>
    </location>
</feature>
<dbReference type="PRINTS" id="PR00953">
    <property type="entry name" value="TYPE3IMRPROT"/>
</dbReference>
<feature type="transmembrane region" description="Helical" evidence="7">
    <location>
        <begin position="69"/>
        <end position="91"/>
    </location>
</feature>
<evidence type="ECO:0000256" key="5">
    <source>
        <dbReference type="ARBA" id="ARBA00022989"/>
    </source>
</evidence>
<sequence length="253" mass="27271">MEPAVVSFSLMLSRVAVIVGLVPFLGGSQVPRWLRLGMAVALTTAWYPPPVNEAACQLCQRASENAWLWALLVGREVLIGLGLALALRLVLAPARIAGEFLAQEMLMSFAASTAPGSETPSTLLGQFLELTGVVLFFGLDGHHILLAVMHAAWVNWPVAAWNIWPATDWLTGMHLVMHSGVRLALPVVACLFLLGLALALWARAAPSLNLFSLGFVVRVLSGLVAVYVFAPVLLAGLLQVLQQMSFWLGHYGR</sequence>
<dbReference type="EMBL" id="AP011672">
    <property type="protein sequence ID" value="BAL53944.1"/>
    <property type="molecule type" value="Genomic_DNA"/>
</dbReference>
<keyword evidence="6 7" id="KW-0472">Membrane</keyword>
<reference evidence="8" key="2">
    <citation type="journal article" date="2012" name="PLoS ONE">
        <title>A Deeply Branching Thermophilic Bacterium with an Ancient Acetyl-CoA Pathway Dominates a Subsurface Ecosystem.</title>
        <authorList>
            <person name="Takami H."/>
            <person name="Noguchi H."/>
            <person name="Takaki Y."/>
            <person name="Uchiyama I."/>
            <person name="Toyoda A."/>
            <person name="Nishi S."/>
            <person name="Chee G.-J."/>
            <person name="Arai W."/>
            <person name="Nunoura T."/>
            <person name="Itoh T."/>
            <person name="Hattori M."/>
            <person name="Takai K."/>
        </authorList>
    </citation>
    <scope>NUCLEOTIDE SEQUENCE</scope>
</reference>
<keyword evidence="8" id="KW-0969">Cilium</keyword>
<keyword evidence="5 7" id="KW-1133">Transmembrane helix</keyword>
<comment type="subcellular location">
    <subcellularLocation>
        <location evidence="1">Cell membrane</location>
        <topology evidence="1">Multi-pass membrane protein</topology>
    </subcellularLocation>
</comment>
<evidence type="ECO:0000256" key="6">
    <source>
        <dbReference type="ARBA" id="ARBA00023136"/>
    </source>
</evidence>
<feature type="transmembrane region" description="Helical" evidence="7">
    <location>
        <begin position="183"/>
        <end position="203"/>
    </location>
</feature>
<evidence type="ECO:0000256" key="2">
    <source>
        <dbReference type="ARBA" id="ARBA00009772"/>
    </source>
</evidence>
<keyword evidence="8" id="KW-0282">Flagellum</keyword>
<dbReference type="PANTHER" id="PTHR30065">
    <property type="entry name" value="FLAGELLAR BIOSYNTHETIC PROTEIN FLIR"/>
    <property type="match status" value="1"/>
</dbReference>
<comment type="similarity">
    <text evidence="2">Belongs to the FliR/MopE/SpaR family.</text>
</comment>
<reference evidence="8" key="1">
    <citation type="journal article" date="2005" name="Environ. Microbiol.">
        <title>Genetic and functional properties of uncultivated thermophilic crenarchaeotes from a subsurface gold mine as revealed by analysis of genome fragments.</title>
        <authorList>
            <person name="Nunoura T."/>
            <person name="Hirayama H."/>
            <person name="Takami H."/>
            <person name="Oida H."/>
            <person name="Nishi S."/>
            <person name="Shimamura S."/>
            <person name="Suzuki Y."/>
            <person name="Inagaki F."/>
            <person name="Takai K."/>
            <person name="Nealson K.H."/>
            <person name="Horikoshi K."/>
        </authorList>
    </citation>
    <scope>NUCLEOTIDE SEQUENCE</scope>
</reference>
<keyword evidence="3" id="KW-1003">Cell membrane</keyword>
<feature type="transmembrane region" description="Helical" evidence="7">
    <location>
        <begin position="6"/>
        <end position="26"/>
    </location>
</feature>
<name>H5SCQ8_9BACT</name>
<proteinExistence type="inferred from homology"/>
<evidence type="ECO:0000256" key="7">
    <source>
        <dbReference type="SAM" id="Phobius"/>
    </source>
</evidence>
<evidence type="ECO:0000256" key="1">
    <source>
        <dbReference type="ARBA" id="ARBA00004651"/>
    </source>
</evidence>
<gene>
    <name evidence="8" type="ORF">HGMM_F11F07C16</name>
</gene>
<evidence type="ECO:0000313" key="8">
    <source>
        <dbReference type="EMBL" id="BAL53944.1"/>
    </source>
</evidence>